<evidence type="ECO:0000313" key="1">
    <source>
        <dbReference type="EMBL" id="JAH19907.1"/>
    </source>
</evidence>
<accession>A0A0E9QTZ5</accession>
<protein>
    <submittedName>
        <fullName evidence="1">Uncharacterized protein</fullName>
    </submittedName>
</protein>
<reference evidence="1" key="2">
    <citation type="journal article" date="2015" name="Fish Shellfish Immunol.">
        <title>Early steps in the European eel (Anguilla anguilla)-Vibrio vulnificus interaction in the gills: Role of the RtxA13 toxin.</title>
        <authorList>
            <person name="Callol A."/>
            <person name="Pajuelo D."/>
            <person name="Ebbesson L."/>
            <person name="Teles M."/>
            <person name="MacKenzie S."/>
            <person name="Amaro C."/>
        </authorList>
    </citation>
    <scope>NUCLEOTIDE SEQUENCE</scope>
</reference>
<dbReference type="AlphaFoldDB" id="A0A0E9QTZ5"/>
<organism evidence="1">
    <name type="scientific">Anguilla anguilla</name>
    <name type="common">European freshwater eel</name>
    <name type="synonym">Muraena anguilla</name>
    <dbReference type="NCBI Taxonomy" id="7936"/>
    <lineage>
        <taxon>Eukaryota</taxon>
        <taxon>Metazoa</taxon>
        <taxon>Chordata</taxon>
        <taxon>Craniata</taxon>
        <taxon>Vertebrata</taxon>
        <taxon>Euteleostomi</taxon>
        <taxon>Actinopterygii</taxon>
        <taxon>Neopterygii</taxon>
        <taxon>Teleostei</taxon>
        <taxon>Anguilliformes</taxon>
        <taxon>Anguillidae</taxon>
        <taxon>Anguilla</taxon>
    </lineage>
</organism>
<proteinExistence type="predicted"/>
<reference evidence="1" key="1">
    <citation type="submission" date="2014-11" db="EMBL/GenBank/DDBJ databases">
        <authorList>
            <person name="Amaro Gonzalez C."/>
        </authorList>
    </citation>
    <scope>NUCLEOTIDE SEQUENCE</scope>
</reference>
<name>A0A0E9QTZ5_ANGAN</name>
<dbReference type="EMBL" id="GBXM01088670">
    <property type="protein sequence ID" value="JAH19907.1"/>
    <property type="molecule type" value="Transcribed_RNA"/>
</dbReference>
<sequence length="38" mass="4692">MFVFHVYIHYTIQIRYFPNISSLIEFQLVENIEVMELD</sequence>
<dbReference type="EMBL" id="GBXM01060408">
    <property type="protein sequence ID" value="JAH48169.1"/>
    <property type="molecule type" value="Transcribed_RNA"/>
</dbReference>